<feature type="region of interest" description="Disordered" evidence="1">
    <location>
        <begin position="818"/>
        <end position="863"/>
    </location>
</feature>
<dbReference type="PANTHER" id="PTHR34835:SF34">
    <property type="entry name" value="OS08G0555500 PROTEIN"/>
    <property type="match status" value="1"/>
</dbReference>
<feature type="compositionally biased region" description="Acidic residues" evidence="1">
    <location>
        <begin position="73"/>
        <end position="85"/>
    </location>
</feature>
<evidence type="ECO:0000313" key="2">
    <source>
        <dbReference type="EMBL" id="KAK9076004.1"/>
    </source>
</evidence>
<feature type="compositionally biased region" description="Basic and acidic residues" evidence="1">
    <location>
        <begin position="818"/>
        <end position="832"/>
    </location>
</feature>
<proteinExistence type="predicted"/>
<protein>
    <submittedName>
        <fullName evidence="2">Uncharacterized protein</fullName>
    </submittedName>
</protein>
<dbReference type="EMBL" id="JBCNJP010000007">
    <property type="protein sequence ID" value="KAK9076004.1"/>
    <property type="molecule type" value="Genomic_DNA"/>
</dbReference>
<feature type="region of interest" description="Disordered" evidence="1">
    <location>
        <begin position="470"/>
        <end position="499"/>
    </location>
</feature>
<accession>A0AAP0H7J1</accession>
<dbReference type="PANTHER" id="PTHR34835">
    <property type="entry name" value="OS07G0283600 PROTEIN-RELATED"/>
    <property type="match status" value="1"/>
</dbReference>
<feature type="compositionally biased region" description="Basic and acidic residues" evidence="1">
    <location>
        <begin position="49"/>
        <end position="72"/>
    </location>
</feature>
<feature type="compositionally biased region" description="Basic and acidic residues" evidence="1">
    <location>
        <begin position="854"/>
        <end position="863"/>
    </location>
</feature>
<evidence type="ECO:0000313" key="3">
    <source>
        <dbReference type="Proteomes" id="UP001408789"/>
    </source>
</evidence>
<sequence>MSTDSEATDIDVRSLKKTQDKGHKKLKQKDKGSKKGEKNKAGNMQAGVLRDKKEKAESSKKLKERAKKKEVVEEQVEDTEEDETEDDRKKRKSSRGSATMVKNIKPNVKSRAADDEDSEEDQFISSKKVLKKLNKKAANTDVGGDSNKKRKAVPSDGNKNHPKKAKKGAAKNKDAIVGPQWLSLSARTVPHQLHKALSLLTERQREEVASMGFGKLLRFKVAGVPGKLGHFVVDNLDTNEMVIRCPSGVIKIDEDAIHNLLEIPNSGVLVESINPRVNLEPKLARWRSFYETEYYYTNTSGGQILKSFNDDTKFEDFNWCQYIVKAIKECKGGWEKRTSNYQFCGPLTILTLLYVDAVECPGIKPRGIESSISYWTQELLQVRESAELKNGGFGKGRFTGGGEKTVIEKALNKLVDKNQNNGELKMLLDMYNSVFQDRPNCGLYSVVDEQSPVSLGHVNRLDSLLLHEKETAGNDDGPNQVTGGFTMNKSTEDIGTDNADGPKQAAGGFVMNIKTTNDIGTGNDDGPNHAAGGFVMKVKSTKDIGTGNVDIKSTEGVGSELQAEEDTPSCDEDHVIRNDKLGLESRGAGGDGEVGAQQNKTLDDFEVRDCFEQKDGSKVQYETDKNLTAEKIKNDQGDLGGVQTHASFKDAAYKIPMDEADDCIKSVLQELSLSSRKKGIQDVIQALEEVQGFQFSQGVSYDQESTKDEHVRQNTKGGQIKKVTFLEDDPSIPKFDLLSQEGSSSEDAEEDTPEEDSSCEDPSTEVDVHVRKKSSRLKVASSNLRSPWYIRPVKIDTICSREEEAMWTYLWDTSLDQKTEQKGGKDKQHEQPGDQYLDDGLDGETEHIGGNLNQEEKAGTQIR</sequence>
<feature type="compositionally biased region" description="Acidic residues" evidence="1">
    <location>
        <begin position="744"/>
        <end position="764"/>
    </location>
</feature>
<feature type="compositionally biased region" description="Basic and acidic residues" evidence="1">
    <location>
        <begin position="10"/>
        <end position="21"/>
    </location>
</feature>
<feature type="region of interest" description="Disordered" evidence="1">
    <location>
        <begin position="1"/>
        <end position="172"/>
    </location>
</feature>
<feature type="compositionally biased region" description="Basic and acidic residues" evidence="1">
    <location>
        <begin position="29"/>
        <end position="40"/>
    </location>
</feature>
<organism evidence="2 3">
    <name type="scientific">Deinandra increscens subsp. villosa</name>
    <dbReference type="NCBI Taxonomy" id="3103831"/>
    <lineage>
        <taxon>Eukaryota</taxon>
        <taxon>Viridiplantae</taxon>
        <taxon>Streptophyta</taxon>
        <taxon>Embryophyta</taxon>
        <taxon>Tracheophyta</taxon>
        <taxon>Spermatophyta</taxon>
        <taxon>Magnoliopsida</taxon>
        <taxon>eudicotyledons</taxon>
        <taxon>Gunneridae</taxon>
        <taxon>Pentapetalae</taxon>
        <taxon>asterids</taxon>
        <taxon>campanulids</taxon>
        <taxon>Asterales</taxon>
        <taxon>Asteraceae</taxon>
        <taxon>Asteroideae</taxon>
        <taxon>Heliantheae alliance</taxon>
        <taxon>Madieae</taxon>
        <taxon>Madiinae</taxon>
        <taxon>Deinandra</taxon>
    </lineage>
</organism>
<keyword evidence="3" id="KW-1185">Reference proteome</keyword>
<feature type="region of interest" description="Disordered" evidence="1">
    <location>
        <begin position="699"/>
        <end position="718"/>
    </location>
</feature>
<comment type="caution">
    <text evidence="2">The sequence shown here is derived from an EMBL/GenBank/DDBJ whole genome shotgun (WGS) entry which is preliminary data.</text>
</comment>
<dbReference type="AlphaFoldDB" id="A0AAP0H7J1"/>
<feature type="compositionally biased region" description="Basic residues" evidence="1">
    <location>
        <begin position="160"/>
        <end position="170"/>
    </location>
</feature>
<feature type="compositionally biased region" description="Polar residues" evidence="1">
    <location>
        <begin position="477"/>
        <end position="489"/>
    </location>
</feature>
<feature type="region of interest" description="Disordered" evidence="1">
    <location>
        <begin position="732"/>
        <end position="772"/>
    </location>
</feature>
<feature type="region of interest" description="Disordered" evidence="1">
    <location>
        <begin position="547"/>
        <end position="573"/>
    </location>
</feature>
<dbReference type="Proteomes" id="UP001408789">
    <property type="component" value="Unassembled WGS sequence"/>
</dbReference>
<name>A0AAP0H7J1_9ASTR</name>
<evidence type="ECO:0000256" key="1">
    <source>
        <dbReference type="SAM" id="MobiDB-lite"/>
    </source>
</evidence>
<gene>
    <name evidence="2" type="ORF">SSX86_004334</name>
</gene>
<reference evidence="2 3" key="1">
    <citation type="submission" date="2024-04" db="EMBL/GenBank/DDBJ databases">
        <title>The reference genome of an endangered Asteraceae, Deinandra increscens subsp. villosa, native to the Central Coast of California.</title>
        <authorList>
            <person name="Guilliams M."/>
            <person name="Hasenstab-Lehman K."/>
            <person name="Meyer R."/>
            <person name="Mcevoy S."/>
        </authorList>
    </citation>
    <scope>NUCLEOTIDE SEQUENCE [LARGE SCALE GENOMIC DNA]</scope>
    <source>
        <tissue evidence="2">Leaf</tissue>
    </source>
</reference>